<dbReference type="PROSITE" id="PS51257">
    <property type="entry name" value="PROKAR_LIPOPROTEIN"/>
    <property type="match status" value="1"/>
</dbReference>
<dbReference type="GO" id="GO:0004519">
    <property type="term" value="F:endonuclease activity"/>
    <property type="evidence" value="ECO:0007669"/>
    <property type="project" value="UniProtKB-KW"/>
</dbReference>
<evidence type="ECO:0000256" key="4">
    <source>
        <dbReference type="SAM" id="MobiDB-lite"/>
    </source>
</evidence>
<name>A0A285CV44_9BACI</name>
<keyword evidence="8" id="KW-1185">Reference proteome</keyword>
<evidence type="ECO:0000256" key="5">
    <source>
        <dbReference type="SAM" id="SignalP"/>
    </source>
</evidence>
<evidence type="ECO:0000259" key="6">
    <source>
        <dbReference type="PROSITE" id="PS50830"/>
    </source>
</evidence>
<sequence>MKLITPWFLHLTKKTLVIFVLSSVLLASCSTIESSQTSDRPENLLEGKVTRVIDGDTIEVELENGSEETVRFILVDTPESKGKYTGDPQPFGKEAEAFTKQQLEGKTVGLELGVEERDTFGRLLAYIWVDETMYNETLLREGLARVAVYPPNTKYVDYFREIEKQAMLEEKNIWSIENYVSEDGYEDDVTYEERDSTASPDSPELDEPDRDCGDFPSWEEAQAFFEEAGTGDPHRLDGDGDGIACDSIR</sequence>
<reference evidence="7 8" key="1">
    <citation type="submission" date="2017-08" db="EMBL/GenBank/DDBJ databases">
        <authorList>
            <person name="de Groot N.N."/>
        </authorList>
    </citation>
    <scope>NUCLEOTIDE SEQUENCE [LARGE SCALE GENOMIC DNA]</scope>
    <source>
        <strain evidence="7 8">JC228</strain>
    </source>
</reference>
<feature type="region of interest" description="Disordered" evidence="4">
    <location>
        <begin position="187"/>
        <end position="249"/>
    </location>
</feature>
<organism evidence="7 8">
    <name type="scientific">Bacillus oleivorans</name>
    <dbReference type="NCBI Taxonomy" id="1448271"/>
    <lineage>
        <taxon>Bacteria</taxon>
        <taxon>Bacillati</taxon>
        <taxon>Bacillota</taxon>
        <taxon>Bacilli</taxon>
        <taxon>Bacillales</taxon>
        <taxon>Bacillaceae</taxon>
        <taxon>Bacillus</taxon>
    </lineage>
</organism>
<protein>
    <submittedName>
        <fullName evidence="7">Endonuclease YncB( thermonuclease family)</fullName>
    </submittedName>
</protein>
<dbReference type="CDD" id="cd00175">
    <property type="entry name" value="SNc"/>
    <property type="match status" value="1"/>
</dbReference>
<dbReference type="Gene3D" id="2.40.50.90">
    <property type="match status" value="1"/>
</dbReference>
<dbReference type="InterPro" id="IPR016071">
    <property type="entry name" value="Staphylococal_nuclease_OB-fold"/>
</dbReference>
<dbReference type="PANTHER" id="PTHR12302">
    <property type="entry name" value="EBNA2 BINDING PROTEIN P100"/>
    <property type="match status" value="1"/>
</dbReference>
<dbReference type="InterPro" id="IPR008613">
    <property type="entry name" value="Excalibur_Ca-bd_domain"/>
</dbReference>
<keyword evidence="1" id="KW-0540">Nuclease</keyword>
<feature type="chain" id="PRO_5038642220" evidence="5">
    <location>
        <begin position="30"/>
        <end position="249"/>
    </location>
</feature>
<dbReference type="GO" id="GO:0016787">
    <property type="term" value="F:hydrolase activity"/>
    <property type="evidence" value="ECO:0007669"/>
    <property type="project" value="UniProtKB-KW"/>
</dbReference>
<dbReference type="AlphaFoldDB" id="A0A285CV44"/>
<dbReference type="Pfam" id="PF00565">
    <property type="entry name" value="SNase"/>
    <property type="match status" value="1"/>
</dbReference>
<dbReference type="PANTHER" id="PTHR12302:SF3">
    <property type="entry name" value="SERINE_THREONINE-PROTEIN KINASE 31"/>
    <property type="match status" value="1"/>
</dbReference>
<proteinExistence type="predicted"/>
<dbReference type="EMBL" id="OAOP01000004">
    <property type="protein sequence ID" value="SNX70908.1"/>
    <property type="molecule type" value="Genomic_DNA"/>
</dbReference>
<feature type="signal peptide" evidence="5">
    <location>
        <begin position="1"/>
        <end position="29"/>
    </location>
</feature>
<evidence type="ECO:0000313" key="8">
    <source>
        <dbReference type="Proteomes" id="UP000219546"/>
    </source>
</evidence>
<dbReference type="InterPro" id="IPR035437">
    <property type="entry name" value="SNase_OB-fold_sf"/>
</dbReference>
<dbReference type="PROSITE" id="PS50830">
    <property type="entry name" value="TNASE_3"/>
    <property type="match status" value="1"/>
</dbReference>
<dbReference type="RefSeq" id="WP_245855810.1">
    <property type="nucleotide sequence ID" value="NZ_JBEPMQ010000006.1"/>
</dbReference>
<dbReference type="Pfam" id="PF05901">
    <property type="entry name" value="Excalibur"/>
    <property type="match status" value="1"/>
</dbReference>
<keyword evidence="5" id="KW-0732">Signal</keyword>
<keyword evidence="3" id="KW-0378">Hydrolase</keyword>
<gene>
    <name evidence="7" type="ORF">SAMN05877753_104427</name>
</gene>
<evidence type="ECO:0000256" key="3">
    <source>
        <dbReference type="ARBA" id="ARBA00022801"/>
    </source>
</evidence>
<feature type="domain" description="TNase-like" evidence="6">
    <location>
        <begin position="43"/>
        <end position="176"/>
    </location>
</feature>
<accession>A0A285CV44</accession>
<dbReference type="SMART" id="SM00894">
    <property type="entry name" value="Excalibur"/>
    <property type="match status" value="1"/>
</dbReference>
<dbReference type="SUPFAM" id="SSF50199">
    <property type="entry name" value="Staphylococcal nuclease"/>
    <property type="match status" value="1"/>
</dbReference>
<evidence type="ECO:0000313" key="7">
    <source>
        <dbReference type="EMBL" id="SNX70908.1"/>
    </source>
</evidence>
<dbReference type="Proteomes" id="UP000219546">
    <property type="component" value="Unassembled WGS sequence"/>
</dbReference>
<keyword evidence="2 7" id="KW-0255">Endonuclease</keyword>
<dbReference type="SMART" id="SM00318">
    <property type="entry name" value="SNc"/>
    <property type="match status" value="1"/>
</dbReference>
<evidence type="ECO:0000256" key="2">
    <source>
        <dbReference type="ARBA" id="ARBA00022759"/>
    </source>
</evidence>
<evidence type="ECO:0000256" key="1">
    <source>
        <dbReference type="ARBA" id="ARBA00022722"/>
    </source>
</evidence>